<dbReference type="EMBL" id="BGZK01000049">
    <property type="protein sequence ID" value="GBP12035.1"/>
    <property type="molecule type" value="Genomic_DNA"/>
</dbReference>
<keyword evidence="3" id="KW-1185">Reference proteome</keyword>
<dbReference type="AlphaFoldDB" id="A0A4C1TD55"/>
<evidence type="ECO:0000313" key="3">
    <source>
        <dbReference type="Proteomes" id="UP000299102"/>
    </source>
</evidence>
<dbReference type="Proteomes" id="UP000299102">
    <property type="component" value="Unassembled WGS sequence"/>
</dbReference>
<comment type="caution">
    <text evidence="2">The sequence shown here is derived from an EMBL/GenBank/DDBJ whole genome shotgun (WGS) entry which is preliminary data.</text>
</comment>
<name>A0A4C1TD55_EUMVA</name>
<reference evidence="2 3" key="1">
    <citation type="journal article" date="2019" name="Commun. Biol.">
        <title>The bagworm genome reveals a unique fibroin gene that provides high tensile strength.</title>
        <authorList>
            <person name="Kono N."/>
            <person name="Nakamura H."/>
            <person name="Ohtoshi R."/>
            <person name="Tomita M."/>
            <person name="Numata K."/>
            <person name="Arakawa K."/>
        </authorList>
    </citation>
    <scope>NUCLEOTIDE SEQUENCE [LARGE SCALE GENOMIC DNA]</scope>
</reference>
<accession>A0A4C1TD55</accession>
<feature type="region of interest" description="Disordered" evidence="1">
    <location>
        <begin position="94"/>
        <end position="136"/>
    </location>
</feature>
<protein>
    <submittedName>
        <fullName evidence="2">Uncharacterized protein</fullName>
    </submittedName>
</protein>
<evidence type="ECO:0000313" key="2">
    <source>
        <dbReference type="EMBL" id="GBP12035.1"/>
    </source>
</evidence>
<gene>
    <name evidence="2" type="ORF">EVAR_5873_1</name>
</gene>
<proteinExistence type="predicted"/>
<organism evidence="2 3">
    <name type="scientific">Eumeta variegata</name>
    <name type="common">Bagworm moth</name>
    <name type="synonym">Eumeta japonica</name>
    <dbReference type="NCBI Taxonomy" id="151549"/>
    <lineage>
        <taxon>Eukaryota</taxon>
        <taxon>Metazoa</taxon>
        <taxon>Ecdysozoa</taxon>
        <taxon>Arthropoda</taxon>
        <taxon>Hexapoda</taxon>
        <taxon>Insecta</taxon>
        <taxon>Pterygota</taxon>
        <taxon>Neoptera</taxon>
        <taxon>Endopterygota</taxon>
        <taxon>Lepidoptera</taxon>
        <taxon>Glossata</taxon>
        <taxon>Ditrysia</taxon>
        <taxon>Tineoidea</taxon>
        <taxon>Psychidae</taxon>
        <taxon>Oiketicinae</taxon>
        <taxon>Eumeta</taxon>
    </lineage>
</organism>
<evidence type="ECO:0000256" key="1">
    <source>
        <dbReference type="SAM" id="MobiDB-lite"/>
    </source>
</evidence>
<sequence>MPSVTCTSRCVRARCSRCDSAASRSGIPRSSPLTFCSFTTRPGLCAAWLSHCDMLSGALLLKVFLTECGNFNLLREFKVHCSFPASFDLPDPAFDPDMEVKSNPSKKPTKRPAVIRPSEDSNSDPGWRDDSDDYSDFTPVQRRKAFRIKGHRRDHRPKRPRRVERPCAVSFSLSYALATAGPPSVPPTSKPNQSSTADDLKQLMSLIDTNELTILTKKFRAAVNSMENLFP</sequence>